<dbReference type="PANTHER" id="PTHR47268">
    <property type="entry name" value="ACYLPHOSPHATASE"/>
    <property type="match status" value="1"/>
</dbReference>
<evidence type="ECO:0000313" key="8">
    <source>
        <dbReference type="EMBL" id="APX72551.1"/>
    </source>
</evidence>
<dbReference type="GO" id="GO:0003998">
    <property type="term" value="F:acylphosphatase activity"/>
    <property type="evidence" value="ECO:0007669"/>
    <property type="project" value="UniProtKB-EC"/>
</dbReference>
<dbReference type="EMBL" id="CP019323">
    <property type="protein sequence ID" value="APX72551.1"/>
    <property type="molecule type" value="Genomic_DNA"/>
</dbReference>
<dbReference type="InterPro" id="IPR001792">
    <property type="entry name" value="Acylphosphatase-like_dom"/>
</dbReference>
<dbReference type="Gene3D" id="3.30.70.100">
    <property type="match status" value="1"/>
</dbReference>
<dbReference type="PROSITE" id="PS51160">
    <property type="entry name" value="ACYLPHOSPHATASE_3"/>
    <property type="match status" value="1"/>
</dbReference>
<protein>
    <recommendedName>
        <fullName evidence="3 5">acylphosphatase</fullName>
        <ecNumber evidence="2 5">3.6.1.7</ecNumber>
    </recommendedName>
</protein>
<organism evidence="8 9">
    <name type="scientific">Companilactobacillus allii</name>
    <dbReference type="NCBI Taxonomy" id="1847728"/>
    <lineage>
        <taxon>Bacteria</taxon>
        <taxon>Bacillati</taxon>
        <taxon>Bacillota</taxon>
        <taxon>Bacilli</taxon>
        <taxon>Lactobacillales</taxon>
        <taxon>Lactobacillaceae</taxon>
        <taxon>Companilactobacillus</taxon>
    </lineage>
</organism>
<dbReference type="STRING" id="1847728.BTM29_08305"/>
<dbReference type="PANTHER" id="PTHR47268:SF4">
    <property type="entry name" value="ACYLPHOSPHATASE"/>
    <property type="match status" value="1"/>
</dbReference>
<evidence type="ECO:0000256" key="3">
    <source>
        <dbReference type="ARBA" id="ARBA00015991"/>
    </source>
</evidence>
<dbReference type="RefSeq" id="WP_076616008.1">
    <property type="nucleotide sequence ID" value="NZ_RHNV01000001.1"/>
</dbReference>
<feature type="active site" evidence="5">
    <location>
        <position position="36"/>
    </location>
</feature>
<comment type="similarity">
    <text evidence="1 6">Belongs to the acylphosphatase family.</text>
</comment>
<dbReference type="Pfam" id="PF00708">
    <property type="entry name" value="Acylphosphatase"/>
    <property type="match status" value="1"/>
</dbReference>
<dbReference type="EC" id="3.6.1.7" evidence="2 5"/>
<keyword evidence="5" id="KW-0378">Hydrolase</keyword>
<dbReference type="PROSITE" id="PS00150">
    <property type="entry name" value="ACYLPHOSPHATASE_1"/>
    <property type="match status" value="1"/>
</dbReference>
<evidence type="ECO:0000259" key="7">
    <source>
        <dbReference type="PROSITE" id="PS51160"/>
    </source>
</evidence>
<feature type="domain" description="Acylphosphatase-like" evidence="7">
    <location>
        <begin position="3"/>
        <end position="91"/>
    </location>
</feature>
<dbReference type="OrthoDB" id="9808093at2"/>
<name>A0A1P8Q3X9_9LACO</name>
<dbReference type="SUPFAM" id="SSF54975">
    <property type="entry name" value="Acylphosphatase/BLUF domain-like"/>
    <property type="match status" value="1"/>
</dbReference>
<dbReference type="KEGG" id="lalw:BTM29_08305"/>
<sequence length="91" mass="10044">MMHLSINVSGLVQGVGFRYSVLRVALEMGVVGTVKNEMDGSVSIEAQADERVLHIFLSKMKASPAPFGRVDNMDYNFSNDLKSYKKFTVIG</sequence>
<gene>
    <name evidence="8" type="ORF">BTM29_08305</name>
</gene>
<evidence type="ECO:0000256" key="2">
    <source>
        <dbReference type="ARBA" id="ARBA00012150"/>
    </source>
</evidence>
<dbReference type="PRINTS" id="PR00112">
    <property type="entry name" value="ACYLPHPHTASE"/>
</dbReference>
<dbReference type="AlphaFoldDB" id="A0A1P8Q3X9"/>
<evidence type="ECO:0000256" key="6">
    <source>
        <dbReference type="RuleBase" id="RU004168"/>
    </source>
</evidence>
<dbReference type="InterPro" id="IPR017968">
    <property type="entry name" value="Acylphosphatase_CS"/>
</dbReference>
<dbReference type="Proteomes" id="UP000187499">
    <property type="component" value="Chromosome"/>
</dbReference>
<feature type="active site" evidence="5">
    <location>
        <position position="18"/>
    </location>
</feature>
<reference evidence="9" key="1">
    <citation type="submission" date="2016-12" db="EMBL/GenBank/DDBJ databases">
        <authorList>
            <person name="Jung M.Y."/>
            <person name="Lee S.H."/>
        </authorList>
    </citation>
    <scope>NUCLEOTIDE SEQUENCE [LARGE SCALE GENOMIC DNA]</scope>
    <source>
        <strain evidence="9">WiKim39</strain>
    </source>
</reference>
<proteinExistence type="inferred from homology"/>
<comment type="catalytic activity">
    <reaction evidence="4 5">
        <text>an acyl phosphate + H2O = a carboxylate + phosphate + H(+)</text>
        <dbReference type="Rhea" id="RHEA:14965"/>
        <dbReference type="ChEBI" id="CHEBI:15377"/>
        <dbReference type="ChEBI" id="CHEBI:15378"/>
        <dbReference type="ChEBI" id="CHEBI:29067"/>
        <dbReference type="ChEBI" id="CHEBI:43474"/>
        <dbReference type="ChEBI" id="CHEBI:59918"/>
        <dbReference type="EC" id="3.6.1.7"/>
    </reaction>
</comment>
<dbReference type="InterPro" id="IPR020456">
    <property type="entry name" value="Acylphosphatase"/>
</dbReference>
<keyword evidence="9" id="KW-1185">Reference proteome</keyword>
<evidence type="ECO:0000256" key="1">
    <source>
        <dbReference type="ARBA" id="ARBA00005614"/>
    </source>
</evidence>
<evidence type="ECO:0000256" key="4">
    <source>
        <dbReference type="ARBA" id="ARBA00047645"/>
    </source>
</evidence>
<dbReference type="InterPro" id="IPR036046">
    <property type="entry name" value="Acylphosphatase-like_dom_sf"/>
</dbReference>
<evidence type="ECO:0000313" key="9">
    <source>
        <dbReference type="Proteomes" id="UP000187499"/>
    </source>
</evidence>
<accession>A0A1P8Q3X9</accession>
<evidence type="ECO:0000256" key="5">
    <source>
        <dbReference type="PROSITE-ProRule" id="PRU00520"/>
    </source>
</evidence>